<dbReference type="InterPro" id="IPR023833">
    <property type="entry name" value="Signal_pept_SipW-depend-type"/>
</dbReference>
<organism evidence="1 2">
    <name type="scientific">Virgibacillus oceani</name>
    <dbReference type="NCBI Taxonomy" id="1479511"/>
    <lineage>
        <taxon>Bacteria</taxon>
        <taxon>Bacillati</taxon>
        <taxon>Bacillota</taxon>
        <taxon>Bacilli</taxon>
        <taxon>Bacillales</taxon>
        <taxon>Bacillaceae</taxon>
        <taxon>Virgibacillus</taxon>
    </lineage>
</organism>
<reference evidence="1" key="2">
    <citation type="submission" date="2020-09" db="EMBL/GenBank/DDBJ databases">
        <authorList>
            <person name="Sun Q."/>
            <person name="Zhou Y."/>
        </authorList>
    </citation>
    <scope>NUCLEOTIDE SEQUENCE</scope>
    <source>
        <strain evidence="1">CGMCC 1.12754</strain>
    </source>
</reference>
<proteinExistence type="predicted"/>
<evidence type="ECO:0000313" key="2">
    <source>
        <dbReference type="Proteomes" id="UP000622860"/>
    </source>
</evidence>
<evidence type="ECO:0000313" key="1">
    <source>
        <dbReference type="EMBL" id="GGG69532.1"/>
    </source>
</evidence>
<dbReference type="GO" id="GO:0051301">
    <property type="term" value="P:cell division"/>
    <property type="evidence" value="ECO:0007669"/>
    <property type="project" value="UniProtKB-KW"/>
</dbReference>
<sequence length="189" mass="20619">MGIKNKLGMGIASAALGVSLIGGGTFAYFNDTENTDNTFAAGTLDLALSTNEGGNLNFTVENIKPGDKMYRQVRLINEGSLSIKDVLLNADYEVKDVNGDNGDEDFASQIYVTVYDPQEPAGTPVIIDNVPLSEINDLVIDKDLNAGDREILTYQFIFRDTGESQNIYQGDVLDVTFKYEASQQDGELR</sequence>
<accession>A0A917H6X6</accession>
<keyword evidence="2" id="KW-1185">Reference proteome</keyword>
<dbReference type="NCBIfam" id="TIGR04088">
    <property type="entry name" value="cognate_SipW"/>
    <property type="match status" value="1"/>
</dbReference>
<dbReference type="Proteomes" id="UP000622860">
    <property type="component" value="Unassembled WGS sequence"/>
</dbReference>
<reference evidence="1" key="1">
    <citation type="journal article" date="2014" name="Int. J. Syst. Evol. Microbiol.">
        <title>Complete genome sequence of Corynebacterium casei LMG S-19264T (=DSM 44701T), isolated from a smear-ripened cheese.</title>
        <authorList>
            <consortium name="US DOE Joint Genome Institute (JGI-PGF)"/>
            <person name="Walter F."/>
            <person name="Albersmeier A."/>
            <person name="Kalinowski J."/>
            <person name="Ruckert C."/>
        </authorList>
    </citation>
    <scope>NUCLEOTIDE SEQUENCE</scope>
    <source>
        <strain evidence="1">CGMCC 1.12754</strain>
    </source>
</reference>
<protein>
    <submittedName>
        <fullName evidence="1">Cell division protein FtsN</fullName>
    </submittedName>
</protein>
<name>A0A917H6X6_9BACI</name>
<dbReference type="AlphaFoldDB" id="A0A917H6X6"/>
<dbReference type="Pfam" id="PF12389">
    <property type="entry name" value="Peptidase_M73"/>
    <property type="match status" value="1"/>
</dbReference>
<keyword evidence="1" id="KW-0132">Cell division</keyword>
<comment type="caution">
    <text evidence="1">The sequence shown here is derived from an EMBL/GenBank/DDBJ whole genome shotgun (WGS) entry which is preliminary data.</text>
</comment>
<dbReference type="InterPro" id="IPR022121">
    <property type="entry name" value="Peptidase_M73_camelysin"/>
</dbReference>
<dbReference type="RefSeq" id="WP_188454454.1">
    <property type="nucleotide sequence ID" value="NZ_BMFR01000003.1"/>
</dbReference>
<keyword evidence="1" id="KW-0131">Cell cycle</keyword>
<dbReference type="EMBL" id="BMFR01000003">
    <property type="protein sequence ID" value="GGG69532.1"/>
    <property type="molecule type" value="Genomic_DNA"/>
</dbReference>
<gene>
    <name evidence="1" type="primary">calY</name>
    <name evidence="1" type="ORF">GCM10011398_11920</name>
</gene>